<dbReference type="RefSeq" id="WP_067238597.1">
    <property type="nucleotide sequence ID" value="NZ_LZMZ01000051.1"/>
</dbReference>
<dbReference type="SUPFAM" id="SSF52980">
    <property type="entry name" value="Restriction endonuclease-like"/>
    <property type="match status" value="1"/>
</dbReference>
<evidence type="ECO:0000313" key="2">
    <source>
        <dbReference type="EMBL" id="OBX73770.1"/>
    </source>
</evidence>
<dbReference type="Gene3D" id="3.90.320.10">
    <property type="match status" value="1"/>
</dbReference>
<evidence type="ECO:0000259" key="1">
    <source>
        <dbReference type="Pfam" id="PF12705"/>
    </source>
</evidence>
<dbReference type="InterPro" id="IPR038726">
    <property type="entry name" value="PDDEXK_AddAB-type"/>
</dbReference>
<sequence>MADIRKFITPPDSTVNAIYAAIKAAHNETPRNYLGASIIGKPCARQLWQDFRWVACPDYDGRLLRLFETGHLEEIRLTKNLRQAGLTVYDIDANTGQQFAIVMHGGHFRGHADGVCLGIKDAPKTWHLLEYKTHSQKSFDTLTAQGVEKAKPEHFAQMQIYMHGLKLTRAYYLARNKNTDELYGERIKYDPDFAERMIERAHRIIFANEPPAKISERPDWYLCKFCDYHCYCHAGSNDLPEPLPNVNCRTCIHATPTPDGGWLCEYQETAIGEELAHIGCPEHRYIPMLFPNLSEPYAEGNNVFYRGKSGTNWMNDKRGEMNVQT</sequence>
<dbReference type="STRING" id="34059.A9308_00750"/>
<evidence type="ECO:0000313" key="3">
    <source>
        <dbReference type="Proteomes" id="UP000092508"/>
    </source>
</evidence>
<reference evidence="2 3" key="1">
    <citation type="submission" date="2016-06" db="EMBL/GenBank/DDBJ databases">
        <title>Draft genome of Moraxella atlantae CCUG 66109.</title>
        <authorList>
            <person name="Salva-Serra F."/>
            <person name="Engstrom-Jakobsson H."/>
            <person name="Thorell K."/>
            <person name="Gonzales-Siles L."/>
            <person name="Karlsson R."/>
            <person name="Boulund F."/>
            <person name="Engstrand L."/>
            <person name="Kristiansson E."/>
            <person name="Moore E."/>
        </authorList>
    </citation>
    <scope>NUCLEOTIDE SEQUENCE [LARGE SCALE GENOMIC DNA]</scope>
    <source>
        <strain evidence="2 3">CCUG 66109</strain>
    </source>
</reference>
<dbReference type="InterPro" id="IPR011335">
    <property type="entry name" value="Restrct_endonuc-II-like"/>
</dbReference>
<dbReference type="Pfam" id="PF12705">
    <property type="entry name" value="PDDEXK_1"/>
    <property type="match status" value="1"/>
</dbReference>
<dbReference type="InterPro" id="IPR011604">
    <property type="entry name" value="PDDEXK-like_dom_sf"/>
</dbReference>
<feature type="domain" description="PD-(D/E)XK endonuclease-like" evidence="1">
    <location>
        <begin position="92"/>
        <end position="233"/>
    </location>
</feature>
<dbReference type="Proteomes" id="UP000092508">
    <property type="component" value="Unassembled WGS sequence"/>
</dbReference>
<proteinExistence type="predicted"/>
<dbReference type="EMBL" id="LZMZ01000051">
    <property type="protein sequence ID" value="OBX73770.1"/>
    <property type="molecule type" value="Genomic_DNA"/>
</dbReference>
<dbReference type="OrthoDB" id="1982at2"/>
<organism evidence="2 3">
    <name type="scientific">Faucicola atlantae</name>
    <dbReference type="NCBI Taxonomy" id="34059"/>
    <lineage>
        <taxon>Bacteria</taxon>
        <taxon>Pseudomonadati</taxon>
        <taxon>Pseudomonadota</taxon>
        <taxon>Gammaproteobacteria</taxon>
        <taxon>Moraxellales</taxon>
        <taxon>Moraxellaceae</taxon>
        <taxon>Faucicola</taxon>
    </lineage>
</organism>
<dbReference type="AlphaFoldDB" id="A0A1B8Q988"/>
<gene>
    <name evidence="2" type="ORF">A9308_00750</name>
</gene>
<comment type="caution">
    <text evidence="2">The sequence shown here is derived from an EMBL/GenBank/DDBJ whole genome shotgun (WGS) entry which is preliminary data.</text>
</comment>
<accession>A0A1B8Q988</accession>
<name>A0A1B8Q988_9GAMM</name>
<protein>
    <recommendedName>
        <fullName evidence="1">PD-(D/E)XK endonuclease-like domain-containing protein</fullName>
    </recommendedName>
</protein>